<keyword evidence="3" id="KW-1185">Reference proteome</keyword>
<reference evidence="2" key="1">
    <citation type="submission" date="2020-03" db="EMBL/GenBank/DDBJ databases">
        <title>Solimonas marina sp. nov., isolated from deep seawater of the Pacific Ocean.</title>
        <authorList>
            <person name="Liu X."/>
            <person name="Lai Q."/>
            <person name="Sun F."/>
            <person name="Gai Y."/>
            <person name="Li G."/>
            <person name="Shao Z."/>
        </authorList>
    </citation>
    <scope>NUCLEOTIDE SEQUENCE</scope>
    <source>
        <strain evidence="2">C16B3</strain>
    </source>
</reference>
<evidence type="ECO:0000259" key="1">
    <source>
        <dbReference type="Pfam" id="PF10881"/>
    </source>
</evidence>
<dbReference type="AlphaFoldDB" id="A0A969WC43"/>
<protein>
    <submittedName>
        <fullName evidence="2">DUF2726 domain-containing protein</fullName>
    </submittedName>
</protein>
<dbReference type="Pfam" id="PF10881">
    <property type="entry name" value="DUF2726"/>
    <property type="match status" value="1"/>
</dbReference>
<dbReference type="RefSeq" id="WP_168149534.1">
    <property type="nucleotide sequence ID" value="NZ_JAAVXB010000012.1"/>
</dbReference>
<dbReference type="Proteomes" id="UP000653472">
    <property type="component" value="Unassembled WGS sequence"/>
</dbReference>
<organism evidence="2 3">
    <name type="scientific">Solimonas marina</name>
    <dbReference type="NCBI Taxonomy" id="2714601"/>
    <lineage>
        <taxon>Bacteria</taxon>
        <taxon>Pseudomonadati</taxon>
        <taxon>Pseudomonadota</taxon>
        <taxon>Gammaproteobacteria</taxon>
        <taxon>Nevskiales</taxon>
        <taxon>Nevskiaceae</taxon>
        <taxon>Solimonas</taxon>
    </lineage>
</organism>
<sequence length="261" mass="28742">MQGLLIVAIVLAIIIVIAAQRLRRRDDAAVDDARYVTKPVLLSAAERAFLSALESAVAGQYRIFAMVRVADVLSVEAVSRGRWQSAFNRINAKHFDFVICEHAELSPRIAIELNDGSHRRADRRRRDDFLRNACQQAGLPLLEVPVSSRYRADVLRRQLQALIDFAPGDARRPARIEPRIEPTPNVPVVADRPAAAPEPDVTTLLVAAGATVAAEPRCPKCDGEVQRRRIDTGRLAGREFWLCRAFPVCAGMLPVAADTAP</sequence>
<feature type="domain" description="DUF2726" evidence="1">
    <location>
        <begin position="41"/>
        <end position="161"/>
    </location>
</feature>
<evidence type="ECO:0000313" key="2">
    <source>
        <dbReference type="EMBL" id="NKF24207.1"/>
    </source>
</evidence>
<evidence type="ECO:0000313" key="3">
    <source>
        <dbReference type="Proteomes" id="UP000653472"/>
    </source>
</evidence>
<dbReference type="EMBL" id="JAAVXB010000012">
    <property type="protein sequence ID" value="NKF24207.1"/>
    <property type="molecule type" value="Genomic_DNA"/>
</dbReference>
<accession>A0A969WC43</accession>
<comment type="caution">
    <text evidence="2">The sequence shown here is derived from an EMBL/GenBank/DDBJ whole genome shotgun (WGS) entry which is preliminary data.</text>
</comment>
<proteinExistence type="predicted"/>
<dbReference type="InterPro" id="IPR024402">
    <property type="entry name" value="DUF2726"/>
</dbReference>
<gene>
    <name evidence="2" type="ORF">G7Y82_17985</name>
</gene>
<name>A0A969WC43_9GAMM</name>